<dbReference type="GO" id="GO:0006351">
    <property type="term" value="P:DNA-templated transcription"/>
    <property type="evidence" value="ECO:0007669"/>
    <property type="project" value="InterPro"/>
</dbReference>
<keyword evidence="4" id="KW-0804">Transcription</keyword>
<dbReference type="OrthoDB" id="4161332at2759"/>
<evidence type="ECO:0000256" key="4">
    <source>
        <dbReference type="ARBA" id="ARBA00023163"/>
    </source>
</evidence>
<feature type="compositionally biased region" description="Polar residues" evidence="6">
    <location>
        <begin position="1"/>
        <end position="13"/>
    </location>
</feature>
<dbReference type="GO" id="GO:0008270">
    <property type="term" value="F:zinc ion binding"/>
    <property type="evidence" value="ECO:0007669"/>
    <property type="project" value="InterPro"/>
</dbReference>
<organism evidence="8 9">
    <name type="scientific">Hermanssonia centrifuga</name>
    <dbReference type="NCBI Taxonomy" id="98765"/>
    <lineage>
        <taxon>Eukaryota</taxon>
        <taxon>Fungi</taxon>
        <taxon>Dikarya</taxon>
        <taxon>Basidiomycota</taxon>
        <taxon>Agaricomycotina</taxon>
        <taxon>Agaricomycetes</taxon>
        <taxon>Polyporales</taxon>
        <taxon>Meruliaceae</taxon>
        <taxon>Hermanssonia</taxon>
    </lineage>
</organism>
<feature type="compositionally biased region" description="Basic and acidic residues" evidence="6">
    <location>
        <begin position="212"/>
        <end position="228"/>
    </location>
</feature>
<evidence type="ECO:0000256" key="6">
    <source>
        <dbReference type="SAM" id="MobiDB-lite"/>
    </source>
</evidence>
<evidence type="ECO:0000313" key="9">
    <source>
        <dbReference type="Proteomes" id="UP000186601"/>
    </source>
</evidence>
<evidence type="ECO:0000313" key="8">
    <source>
        <dbReference type="EMBL" id="PSR83073.1"/>
    </source>
</evidence>
<evidence type="ECO:0000259" key="7">
    <source>
        <dbReference type="SMART" id="SM00906"/>
    </source>
</evidence>
<dbReference type="InterPro" id="IPR001138">
    <property type="entry name" value="Zn2Cys6_DnaBD"/>
</dbReference>
<dbReference type="Proteomes" id="UP000186601">
    <property type="component" value="Unassembled WGS sequence"/>
</dbReference>
<dbReference type="STRING" id="98765.A0A2R6P175"/>
<accession>A0A2R6P175</accession>
<dbReference type="PANTHER" id="PTHR31668">
    <property type="entry name" value="GLUCOSE TRANSPORT TRANSCRIPTION REGULATOR RGT1-RELATED-RELATED"/>
    <property type="match status" value="1"/>
</dbReference>
<dbReference type="Pfam" id="PF00172">
    <property type="entry name" value="Zn_clus"/>
    <property type="match status" value="1"/>
</dbReference>
<dbReference type="PANTHER" id="PTHR31668:SF26">
    <property type="entry name" value="GLUCOSE TRANSPORT TRANSCRIPTION REGULATOR RGT1-RELATED"/>
    <property type="match status" value="1"/>
</dbReference>
<keyword evidence="2" id="KW-0805">Transcription regulation</keyword>
<keyword evidence="5" id="KW-0539">Nucleus</keyword>
<sequence>MENKSSATDNNLSPDGISQPLKHSRQPRTPAQGNQAKKQRKARAAKPDAPARESSPPTTVDHWPTDPPYVMHPNYPMNNSPYHTPSPFHQPGTSSTAHNGHSPPQVGPGMTSHQFPYAVHHAPYPPHGYPSYPQYPAPSSMMMYGAPGPSHVESSPQDSPSTPVPAPATGKRKRKCDVLPDLDTPICQHCKQYGFECTFFLPITETRFKKKRLEEEAERERERDKDRSTSSPNAEGPRGSDVRVFGPTSPAYLLHSQAMISSRMYENYDMRYHHSWDVSTNGDGVIQVHEPQAGELQTTHPKPVDLRIERDMVEQLVNAYFAEVAPMFPVLTREDFIASSPPAPILLYSICLVTAARREVSQQVFDSIRYAVNSLIKAEDVLSTASIVNVQSLLILCMVGDCHSPFVPNALSALWVRLGCAIRMAQDLGLHRAEAVKQNIELRRRLWSLCVVADRWISITYGHPYMIDVQDCDARLPSSGGASDLYLDQLVRLSVIVGRVQKSIYSPAGLSITTDEMLTTILADLDGWKQRLPEELHFRGPDTPRNAGLLFLFYCCVNMLFWRVFMRISYACPEHLKFALTVEKWSELNKLTGDAIDWLDANERLYDVWLLVAYCATSCALVQYHTFARRQDEEAQAKLRKLRDCVRRWEASISQDHMSARRKTAEIISLLYEATQGPQPPPLEAPALNPTGGVKVKPPLGGLQFRKDPSRPGGGVFVAPRHTTNEGVDRNLPQGTIINEDPQAAAQRSSSHGGQMVNYTPLSGYSNMNPALNYGINIPAGHVQVVNALDVPPGQHNLEQLVTTDASLLEGMPGSMFDWGTWHPQLSNNGRK</sequence>
<reference evidence="8 9" key="1">
    <citation type="submission" date="2018-02" db="EMBL/GenBank/DDBJ databases">
        <title>Genome sequence of the basidiomycete white-rot fungus Phlebia centrifuga.</title>
        <authorList>
            <person name="Granchi Z."/>
            <person name="Peng M."/>
            <person name="de Vries R.P."/>
            <person name="Hilden K."/>
            <person name="Makela M.R."/>
            <person name="Grigoriev I."/>
            <person name="Riley R."/>
        </authorList>
    </citation>
    <scope>NUCLEOTIDE SEQUENCE [LARGE SCALE GENOMIC DNA]</scope>
    <source>
        <strain evidence="8 9">FBCC195</strain>
    </source>
</reference>
<feature type="compositionally biased region" description="Polar residues" evidence="6">
    <location>
        <begin position="152"/>
        <end position="161"/>
    </location>
</feature>
<keyword evidence="9" id="KW-1185">Reference proteome</keyword>
<dbReference type="SMART" id="SM00906">
    <property type="entry name" value="Fungal_trans"/>
    <property type="match status" value="1"/>
</dbReference>
<dbReference type="EMBL" id="MLYV02000566">
    <property type="protein sequence ID" value="PSR83073.1"/>
    <property type="molecule type" value="Genomic_DNA"/>
</dbReference>
<dbReference type="GO" id="GO:0003677">
    <property type="term" value="F:DNA binding"/>
    <property type="evidence" value="ECO:0007669"/>
    <property type="project" value="UniProtKB-KW"/>
</dbReference>
<feature type="region of interest" description="Disordered" evidence="6">
    <location>
        <begin position="1"/>
        <end position="114"/>
    </location>
</feature>
<proteinExistence type="predicted"/>
<dbReference type="Pfam" id="PF04082">
    <property type="entry name" value="Fungal_trans"/>
    <property type="match status" value="1"/>
</dbReference>
<keyword evidence="3" id="KW-0238">DNA-binding</keyword>
<comment type="caution">
    <text evidence="8">The sequence shown here is derived from an EMBL/GenBank/DDBJ whole genome shotgun (WGS) entry which is preliminary data.</text>
</comment>
<feature type="domain" description="Xylanolytic transcriptional activator regulatory" evidence="7">
    <location>
        <begin position="414"/>
        <end position="483"/>
    </location>
</feature>
<dbReference type="InterPro" id="IPR050797">
    <property type="entry name" value="Carb_Metab_Trans_Reg"/>
</dbReference>
<feature type="region of interest" description="Disordered" evidence="6">
    <location>
        <begin position="212"/>
        <end position="244"/>
    </location>
</feature>
<dbReference type="CDD" id="cd00067">
    <property type="entry name" value="GAL4"/>
    <property type="match status" value="1"/>
</dbReference>
<evidence type="ECO:0000256" key="3">
    <source>
        <dbReference type="ARBA" id="ARBA00023125"/>
    </source>
</evidence>
<dbReference type="GO" id="GO:0000981">
    <property type="term" value="F:DNA-binding transcription factor activity, RNA polymerase II-specific"/>
    <property type="evidence" value="ECO:0007669"/>
    <property type="project" value="InterPro"/>
</dbReference>
<name>A0A2R6P175_9APHY</name>
<feature type="region of interest" description="Disordered" evidence="6">
    <location>
        <begin position="146"/>
        <end position="173"/>
    </location>
</feature>
<gene>
    <name evidence="8" type="ORF">PHLCEN_2v5877</name>
</gene>
<evidence type="ECO:0000256" key="2">
    <source>
        <dbReference type="ARBA" id="ARBA00023015"/>
    </source>
</evidence>
<dbReference type="AlphaFoldDB" id="A0A2R6P175"/>
<protein>
    <recommendedName>
        <fullName evidence="7">Xylanolytic transcriptional activator regulatory domain-containing protein</fullName>
    </recommendedName>
</protein>
<evidence type="ECO:0000256" key="5">
    <source>
        <dbReference type="ARBA" id="ARBA00023242"/>
    </source>
</evidence>
<evidence type="ECO:0000256" key="1">
    <source>
        <dbReference type="ARBA" id="ARBA00022723"/>
    </source>
</evidence>
<dbReference type="CDD" id="cd12148">
    <property type="entry name" value="fungal_TF_MHR"/>
    <property type="match status" value="1"/>
</dbReference>
<dbReference type="InterPro" id="IPR007219">
    <property type="entry name" value="XnlR_reg_dom"/>
</dbReference>
<keyword evidence="1" id="KW-0479">Metal-binding</keyword>